<evidence type="ECO:0000259" key="2">
    <source>
        <dbReference type="Pfam" id="PF23247"/>
    </source>
</evidence>
<dbReference type="SUPFAM" id="SSF52047">
    <property type="entry name" value="RNI-like"/>
    <property type="match status" value="1"/>
</dbReference>
<dbReference type="PANTHER" id="PTHR33463:SF179">
    <property type="entry name" value="NB-ARC DOMAIN-CONTAINING PROTEIN"/>
    <property type="match status" value="1"/>
</dbReference>
<name>A0A218XJH1_PUNGR</name>
<sequence>MDADDVNEEGDRTCLGSLEYLYVYYMKNLVTIWRGPMQKGSLSSLKSLTLRTCPKLTSIFTLELLDNLVSLVELSVEDCPAMVSLVSCTHSAHSETSTYLPMLKKLSLHYLPELSCIYSGLQVAPRIEWLSFFDCPNLRCLELSIKEVKRIRGQRNWWEALEWSRGRPENLDDIFVPIDASAVP</sequence>
<evidence type="ECO:0000256" key="1">
    <source>
        <dbReference type="ARBA" id="ARBA00022821"/>
    </source>
</evidence>
<dbReference type="Pfam" id="PF23247">
    <property type="entry name" value="LRR_RPS2"/>
    <property type="match status" value="1"/>
</dbReference>
<proteinExistence type="predicted"/>
<gene>
    <name evidence="3" type="ORF">CDL15_Pgr027643</name>
</gene>
<dbReference type="Proteomes" id="UP000197138">
    <property type="component" value="Unassembled WGS sequence"/>
</dbReference>
<dbReference type="EMBL" id="MTKT01001287">
    <property type="protein sequence ID" value="OWM84856.1"/>
    <property type="molecule type" value="Genomic_DNA"/>
</dbReference>
<reference evidence="4" key="1">
    <citation type="journal article" date="2017" name="Plant J.">
        <title>The pomegranate (Punica granatum L.) genome and the genomics of punicalagin biosynthesis.</title>
        <authorList>
            <person name="Qin G."/>
            <person name="Xu C."/>
            <person name="Ming R."/>
            <person name="Tang H."/>
            <person name="Guyot R."/>
            <person name="Kramer E.M."/>
            <person name="Hu Y."/>
            <person name="Yi X."/>
            <person name="Qi Y."/>
            <person name="Xu X."/>
            <person name="Gao Z."/>
            <person name="Pan H."/>
            <person name="Jian J."/>
            <person name="Tian Y."/>
            <person name="Yue Z."/>
            <person name="Xu Y."/>
        </authorList>
    </citation>
    <scope>NUCLEOTIDE SEQUENCE [LARGE SCALE GENOMIC DNA]</scope>
    <source>
        <strain evidence="4">cv. Dabenzi</strain>
    </source>
</reference>
<accession>A0A218XJH1</accession>
<evidence type="ECO:0000313" key="4">
    <source>
        <dbReference type="Proteomes" id="UP000197138"/>
    </source>
</evidence>
<protein>
    <recommendedName>
        <fullName evidence="2">Disease resistance protein At4g27190-like leucine-rich repeats domain-containing protein</fullName>
    </recommendedName>
</protein>
<comment type="caution">
    <text evidence="3">The sequence shown here is derived from an EMBL/GenBank/DDBJ whole genome shotgun (WGS) entry which is preliminary data.</text>
</comment>
<dbReference type="AlphaFoldDB" id="A0A218XJH1"/>
<organism evidence="3 4">
    <name type="scientific">Punica granatum</name>
    <name type="common">Pomegranate</name>
    <dbReference type="NCBI Taxonomy" id="22663"/>
    <lineage>
        <taxon>Eukaryota</taxon>
        <taxon>Viridiplantae</taxon>
        <taxon>Streptophyta</taxon>
        <taxon>Embryophyta</taxon>
        <taxon>Tracheophyta</taxon>
        <taxon>Spermatophyta</taxon>
        <taxon>Magnoliopsida</taxon>
        <taxon>eudicotyledons</taxon>
        <taxon>Gunneridae</taxon>
        <taxon>Pentapetalae</taxon>
        <taxon>rosids</taxon>
        <taxon>malvids</taxon>
        <taxon>Myrtales</taxon>
        <taxon>Lythraceae</taxon>
        <taxon>Punica</taxon>
    </lineage>
</organism>
<dbReference type="PANTHER" id="PTHR33463">
    <property type="entry name" value="NB-ARC DOMAIN-CONTAINING PROTEIN-RELATED"/>
    <property type="match status" value="1"/>
</dbReference>
<keyword evidence="1" id="KW-0611">Plant defense</keyword>
<dbReference type="InterPro" id="IPR050905">
    <property type="entry name" value="Plant_NBS-LRR"/>
</dbReference>
<feature type="domain" description="Disease resistance protein At4g27190-like leucine-rich repeats" evidence="2">
    <location>
        <begin position="9"/>
        <end position="79"/>
    </location>
</feature>
<evidence type="ECO:0000313" key="3">
    <source>
        <dbReference type="EMBL" id="OWM84856.1"/>
    </source>
</evidence>
<dbReference type="InterPro" id="IPR032675">
    <property type="entry name" value="LRR_dom_sf"/>
</dbReference>
<dbReference type="InterPro" id="IPR057135">
    <property type="entry name" value="At4g27190-like_LRR"/>
</dbReference>
<dbReference type="Gene3D" id="3.80.10.10">
    <property type="entry name" value="Ribonuclease Inhibitor"/>
    <property type="match status" value="1"/>
</dbReference>